<sequence length="92" mass="10219">MPMVQKTKKARTGALWPNHTNMSTLRVCLVVLHFGDYISFRVVLVLHLGDRVPFCVIPCLSPLFPPAVIAGVSWTIAMTWTLLTGVVEDDLL</sequence>
<evidence type="ECO:0000313" key="2">
    <source>
        <dbReference type="EnsemblPlants" id="OB06G16340.1"/>
    </source>
</evidence>
<feature type="transmembrane region" description="Helical" evidence="1">
    <location>
        <begin position="27"/>
        <end position="48"/>
    </location>
</feature>
<dbReference type="EnsemblPlants" id="OB06G16340.1">
    <property type="protein sequence ID" value="OB06G16340.1"/>
    <property type="gene ID" value="OB06G16340"/>
</dbReference>
<keyword evidence="1" id="KW-0812">Transmembrane</keyword>
<protein>
    <submittedName>
        <fullName evidence="2">Uncharacterized protein</fullName>
    </submittedName>
</protein>
<evidence type="ECO:0000256" key="1">
    <source>
        <dbReference type="SAM" id="Phobius"/>
    </source>
</evidence>
<feature type="transmembrane region" description="Helical" evidence="1">
    <location>
        <begin position="68"/>
        <end position="87"/>
    </location>
</feature>
<dbReference type="Gramene" id="OB06G16340.1">
    <property type="protein sequence ID" value="OB06G16340.1"/>
    <property type="gene ID" value="OB06G16340"/>
</dbReference>
<keyword evidence="1" id="KW-0472">Membrane</keyword>
<keyword evidence="1" id="KW-1133">Transmembrane helix</keyword>
<organism evidence="2">
    <name type="scientific">Oryza brachyantha</name>
    <name type="common">malo sina</name>
    <dbReference type="NCBI Taxonomy" id="4533"/>
    <lineage>
        <taxon>Eukaryota</taxon>
        <taxon>Viridiplantae</taxon>
        <taxon>Streptophyta</taxon>
        <taxon>Embryophyta</taxon>
        <taxon>Tracheophyta</taxon>
        <taxon>Spermatophyta</taxon>
        <taxon>Magnoliopsida</taxon>
        <taxon>Liliopsida</taxon>
        <taxon>Poales</taxon>
        <taxon>Poaceae</taxon>
        <taxon>BOP clade</taxon>
        <taxon>Oryzoideae</taxon>
        <taxon>Oryzeae</taxon>
        <taxon>Oryzinae</taxon>
        <taxon>Oryza</taxon>
    </lineage>
</organism>
<reference evidence="2" key="1">
    <citation type="journal article" date="2013" name="Nat. Commun.">
        <title>Whole-genome sequencing of Oryza brachyantha reveals mechanisms underlying Oryza genome evolution.</title>
        <authorList>
            <person name="Chen J."/>
            <person name="Huang Q."/>
            <person name="Gao D."/>
            <person name="Wang J."/>
            <person name="Lang Y."/>
            <person name="Liu T."/>
            <person name="Li B."/>
            <person name="Bai Z."/>
            <person name="Luis Goicoechea J."/>
            <person name="Liang C."/>
            <person name="Chen C."/>
            <person name="Zhang W."/>
            <person name="Sun S."/>
            <person name="Liao Y."/>
            <person name="Zhang X."/>
            <person name="Yang L."/>
            <person name="Song C."/>
            <person name="Wang M."/>
            <person name="Shi J."/>
            <person name="Liu G."/>
            <person name="Liu J."/>
            <person name="Zhou H."/>
            <person name="Zhou W."/>
            <person name="Yu Q."/>
            <person name="An N."/>
            <person name="Chen Y."/>
            <person name="Cai Q."/>
            <person name="Wang B."/>
            <person name="Liu B."/>
            <person name="Min J."/>
            <person name="Huang Y."/>
            <person name="Wu H."/>
            <person name="Li Z."/>
            <person name="Zhang Y."/>
            <person name="Yin Y."/>
            <person name="Song W."/>
            <person name="Jiang J."/>
            <person name="Jackson S.A."/>
            <person name="Wing R.A."/>
            <person name="Wang J."/>
            <person name="Chen M."/>
        </authorList>
    </citation>
    <scope>NUCLEOTIDE SEQUENCE [LARGE SCALE GENOMIC DNA]</scope>
    <source>
        <strain evidence="2">cv. IRGC 101232</strain>
    </source>
</reference>
<evidence type="ECO:0000313" key="3">
    <source>
        <dbReference type="Proteomes" id="UP000006038"/>
    </source>
</evidence>
<accession>J3MC90</accession>
<keyword evidence="3" id="KW-1185">Reference proteome</keyword>
<proteinExistence type="predicted"/>
<dbReference type="AlphaFoldDB" id="J3MC90"/>
<name>J3MC90_ORYBR</name>
<dbReference type="Proteomes" id="UP000006038">
    <property type="component" value="Chromosome 6"/>
</dbReference>
<dbReference type="HOGENOM" id="CLU_2416829_0_0_1"/>
<reference evidence="2" key="2">
    <citation type="submission" date="2013-04" db="UniProtKB">
        <authorList>
            <consortium name="EnsemblPlants"/>
        </authorList>
    </citation>
    <scope>IDENTIFICATION</scope>
</reference>